<proteinExistence type="predicted"/>
<accession>A0A7M4D357</accession>
<dbReference type="CDD" id="cd04301">
    <property type="entry name" value="NAT_SF"/>
    <property type="match status" value="2"/>
</dbReference>
<dbReference type="AlphaFoldDB" id="A0A7M4D357"/>
<feature type="domain" description="N-acetyltransferase" evidence="3">
    <location>
        <begin position="3"/>
        <end position="167"/>
    </location>
</feature>
<dbReference type="RefSeq" id="WP_156194925.1">
    <property type="nucleotide sequence ID" value="NZ_QTZN02000007.1"/>
</dbReference>
<evidence type="ECO:0000313" key="7">
    <source>
        <dbReference type="Proteomes" id="UP000462449"/>
    </source>
</evidence>
<dbReference type="OrthoDB" id="4016818at2"/>
<name>A0A7M4D357_9BACT</name>
<dbReference type="InterPro" id="IPR050680">
    <property type="entry name" value="YpeA/RimI_acetyltransf"/>
</dbReference>
<dbReference type="SUPFAM" id="SSF55729">
    <property type="entry name" value="Acyl-CoA N-acyltransferases (Nat)"/>
    <property type="match status" value="2"/>
</dbReference>
<evidence type="ECO:0000256" key="1">
    <source>
        <dbReference type="ARBA" id="ARBA00022679"/>
    </source>
</evidence>
<dbReference type="Pfam" id="PF00583">
    <property type="entry name" value="Acetyltransf_1"/>
    <property type="match status" value="2"/>
</dbReference>
<evidence type="ECO:0000313" key="6">
    <source>
        <dbReference type="Proteomes" id="UP000285951"/>
    </source>
</evidence>
<dbReference type="EMBL" id="WOTW01000007">
    <property type="protein sequence ID" value="MUP37086.1"/>
    <property type="molecule type" value="Genomic_DNA"/>
</dbReference>
<reference evidence="5 6" key="1">
    <citation type="submission" date="2019-11" db="EMBL/GenBank/DDBJ databases">
        <title>Draft genome sequence of Labilibaculum sp. strain SYP isolated from Black Sea.</title>
        <authorList>
            <person name="Yadav S."/>
            <person name="Villanueva L."/>
        </authorList>
    </citation>
    <scope>NUCLEOTIDE SEQUENCE [LARGE SCALE GENOMIC DNA]</scope>
    <source>
        <strain evidence="5 6">44</strain>
    </source>
</reference>
<keyword evidence="6" id="KW-1185">Reference proteome</keyword>
<protein>
    <submittedName>
        <fullName evidence="4">GNAT family N-acetyltransferase</fullName>
    </submittedName>
</protein>
<sequence>MSNTIRQYHDNDFDEVLTLCQNTHKFDSFTKELLHEKIYEDPFFNPEIIWVTTEGNAIVGFLMGTCRMDIRGVNYGYVKLMAVKESHQRKGIARSMYELLEKELCSQKVDVMRLGDVPMNYFMPGIDPRYTPALCFAMRMGFNRFMDTSNLVVNLSDREWSDEKKITALKSDDIEVCRATKEDKDELMDFVAEEWKLWQFELEMAYKTNPVAIHVAKLNGKIKAFSAHSANNIGLPWFGPMGTHPDLRGKGIGKVLLYRCLEDLKNIGFKTAIIPWVGPIDFYSHHAGAVVERVFWRYEKKLTE</sequence>
<dbReference type="PROSITE" id="PS51186">
    <property type="entry name" value="GNAT"/>
    <property type="match status" value="2"/>
</dbReference>
<keyword evidence="2" id="KW-0012">Acyltransferase</keyword>
<evidence type="ECO:0000313" key="4">
    <source>
        <dbReference type="EMBL" id="MUP37086.1"/>
    </source>
</evidence>
<feature type="domain" description="N-acetyltransferase" evidence="3">
    <location>
        <begin position="174"/>
        <end position="304"/>
    </location>
</feature>
<dbReference type="Proteomes" id="UP000462449">
    <property type="component" value="Unassembled WGS sequence"/>
</dbReference>
<comment type="caution">
    <text evidence="4">The sequence shown here is derived from an EMBL/GenBank/DDBJ whole genome shotgun (WGS) entry which is preliminary data.</text>
</comment>
<keyword evidence="1 4" id="KW-0808">Transferase</keyword>
<dbReference type="GO" id="GO:0016747">
    <property type="term" value="F:acyltransferase activity, transferring groups other than amino-acyl groups"/>
    <property type="evidence" value="ECO:0007669"/>
    <property type="project" value="InterPro"/>
</dbReference>
<dbReference type="InterPro" id="IPR016181">
    <property type="entry name" value="Acyl_CoA_acyltransferase"/>
</dbReference>
<dbReference type="Proteomes" id="UP000285951">
    <property type="component" value="Unassembled WGS sequence"/>
</dbReference>
<gene>
    <name evidence="5" type="ORF">DWB62_004580</name>
    <name evidence="4" type="ORF">GNY23_04580</name>
</gene>
<organism evidence="4 7">
    <name type="scientific">Labilibaculum euxinus</name>
    <dbReference type="NCBI Taxonomy" id="2686357"/>
    <lineage>
        <taxon>Bacteria</taxon>
        <taxon>Pseudomonadati</taxon>
        <taxon>Bacteroidota</taxon>
        <taxon>Bacteroidia</taxon>
        <taxon>Marinilabiliales</taxon>
        <taxon>Marinifilaceae</taxon>
        <taxon>Labilibaculum</taxon>
    </lineage>
</organism>
<dbReference type="PANTHER" id="PTHR43420">
    <property type="entry name" value="ACETYLTRANSFERASE"/>
    <property type="match status" value="1"/>
</dbReference>
<evidence type="ECO:0000313" key="5">
    <source>
        <dbReference type="EMBL" id="MVB06291.1"/>
    </source>
</evidence>
<dbReference type="EMBL" id="QTZN02000007">
    <property type="protein sequence ID" value="MVB06291.1"/>
    <property type="molecule type" value="Genomic_DNA"/>
</dbReference>
<dbReference type="Gene3D" id="3.40.630.30">
    <property type="match status" value="2"/>
</dbReference>
<dbReference type="InterPro" id="IPR000182">
    <property type="entry name" value="GNAT_dom"/>
</dbReference>
<reference evidence="4 7" key="2">
    <citation type="submission" date="2019-12" db="EMBL/GenBank/DDBJ databases">
        <title>Draft genome sequence of Labilibaculum sp. strain 44 isolated from deep waters of Black Sea.</title>
        <authorList>
            <person name="Yadav S."/>
            <person name="Villanueva L."/>
        </authorList>
    </citation>
    <scope>NUCLEOTIDE SEQUENCE [LARGE SCALE GENOMIC DNA]</scope>
    <source>
        <strain evidence="4 7">44</strain>
    </source>
</reference>
<evidence type="ECO:0000256" key="2">
    <source>
        <dbReference type="ARBA" id="ARBA00023315"/>
    </source>
</evidence>
<evidence type="ECO:0000259" key="3">
    <source>
        <dbReference type="PROSITE" id="PS51186"/>
    </source>
</evidence>